<keyword evidence="1" id="KW-1133">Transmembrane helix</keyword>
<keyword evidence="1" id="KW-0472">Membrane</keyword>
<reference evidence="2" key="1">
    <citation type="submission" date="2018-11" db="EMBL/GenBank/DDBJ databases">
        <authorList>
            <consortium name="Pathogen Informatics"/>
        </authorList>
    </citation>
    <scope>NUCLEOTIDE SEQUENCE</scope>
</reference>
<evidence type="ECO:0000313" key="2">
    <source>
        <dbReference type="EMBL" id="VEL12925.1"/>
    </source>
</evidence>
<gene>
    <name evidence="2" type="ORF">PXEA_LOCUS6365</name>
</gene>
<feature type="transmembrane region" description="Helical" evidence="1">
    <location>
        <begin position="130"/>
        <end position="161"/>
    </location>
</feature>
<dbReference type="Proteomes" id="UP000784294">
    <property type="component" value="Unassembled WGS sequence"/>
</dbReference>
<evidence type="ECO:0000256" key="1">
    <source>
        <dbReference type="SAM" id="Phobius"/>
    </source>
</evidence>
<comment type="caution">
    <text evidence="2">The sequence shown here is derived from an EMBL/GenBank/DDBJ whole genome shotgun (WGS) entry which is preliminary data.</text>
</comment>
<protein>
    <submittedName>
        <fullName evidence="2">Uncharacterized protein</fullName>
    </submittedName>
</protein>
<proteinExistence type="predicted"/>
<organism evidence="2 3">
    <name type="scientific">Protopolystoma xenopodis</name>
    <dbReference type="NCBI Taxonomy" id="117903"/>
    <lineage>
        <taxon>Eukaryota</taxon>
        <taxon>Metazoa</taxon>
        <taxon>Spiralia</taxon>
        <taxon>Lophotrochozoa</taxon>
        <taxon>Platyhelminthes</taxon>
        <taxon>Monogenea</taxon>
        <taxon>Polyopisthocotylea</taxon>
        <taxon>Polystomatidea</taxon>
        <taxon>Polystomatidae</taxon>
        <taxon>Protopolystoma</taxon>
    </lineage>
</organism>
<keyword evidence="1" id="KW-0812">Transmembrane</keyword>
<evidence type="ECO:0000313" key="3">
    <source>
        <dbReference type="Proteomes" id="UP000784294"/>
    </source>
</evidence>
<sequence>MGALRQKPGKNRDVPVAHATFAGRLWTHAGTGDASDPLGSLLARPAVGLDDQAAGGKLEQICTVCVAHAFDNAVTRSFGVMTSNRSNALGHMCTVQRSTDPNQRFLEPNEDCTLGRQSKRSFPLSDAKPYVCMGLCVCVCLYVCMLNVSAYVYLFVCAVVMGRDRR</sequence>
<dbReference type="EMBL" id="CAAALY010016274">
    <property type="protein sequence ID" value="VEL12925.1"/>
    <property type="molecule type" value="Genomic_DNA"/>
</dbReference>
<accession>A0A448WJ41</accession>
<name>A0A448WJ41_9PLAT</name>
<keyword evidence="3" id="KW-1185">Reference proteome</keyword>
<dbReference type="AlphaFoldDB" id="A0A448WJ41"/>